<evidence type="ECO:0000313" key="7">
    <source>
        <dbReference type="EMBL" id="KAK9869179.1"/>
    </source>
</evidence>
<dbReference type="GO" id="GO:0005886">
    <property type="term" value="C:plasma membrane"/>
    <property type="evidence" value="ECO:0007669"/>
    <property type="project" value="UniProtKB-SubCell"/>
</dbReference>
<dbReference type="EMBL" id="JARQZJ010000001">
    <property type="protein sequence ID" value="KAK9869179.1"/>
    <property type="molecule type" value="Genomic_DNA"/>
</dbReference>
<protein>
    <submittedName>
        <fullName evidence="7">Uncharacterized protein</fullName>
    </submittedName>
</protein>
<evidence type="ECO:0000256" key="5">
    <source>
        <dbReference type="ARBA" id="ARBA00023136"/>
    </source>
</evidence>
<dbReference type="AlphaFoldDB" id="A0AAW1THP9"/>
<sequence>MQRDLDNCCKIGNIRAKYQKNSRNGNASWLSRSSDPIMNGAPFENVQESAKQKVFAEKMFQMIPIVLAHECSCVVAEGKRLVATCFSCTSRLPLIPKSNGDELFEKCLTVLCRQAETRLPQFSAAGFFTIDYSMLASMAGCLTANMIIILQFVQSNRNRA</sequence>
<feature type="transmembrane region" description="Helical" evidence="6">
    <location>
        <begin position="132"/>
        <end position="153"/>
    </location>
</feature>
<keyword evidence="8" id="KW-1185">Reference proteome</keyword>
<evidence type="ECO:0000313" key="8">
    <source>
        <dbReference type="Proteomes" id="UP001431783"/>
    </source>
</evidence>
<dbReference type="Proteomes" id="UP001431783">
    <property type="component" value="Unassembled WGS sequence"/>
</dbReference>
<organism evidence="7 8">
    <name type="scientific">Henosepilachna vigintioctopunctata</name>
    <dbReference type="NCBI Taxonomy" id="420089"/>
    <lineage>
        <taxon>Eukaryota</taxon>
        <taxon>Metazoa</taxon>
        <taxon>Ecdysozoa</taxon>
        <taxon>Arthropoda</taxon>
        <taxon>Hexapoda</taxon>
        <taxon>Insecta</taxon>
        <taxon>Pterygota</taxon>
        <taxon>Neoptera</taxon>
        <taxon>Endopterygota</taxon>
        <taxon>Coleoptera</taxon>
        <taxon>Polyphaga</taxon>
        <taxon>Cucujiformia</taxon>
        <taxon>Coccinelloidea</taxon>
        <taxon>Coccinellidae</taxon>
        <taxon>Epilachninae</taxon>
        <taxon>Epilachnini</taxon>
        <taxon>Henosepilachna</taxon>
    </lineage>
</organism>
<proteinExistence type="predicted"/>
<evidence type="ECO:0000256" key="2">
    <source>
        <dbReference type="ARBA" id="ARBA00022475"/>
    </source>
</evidence>
<evidence type="ECO:0000256" key="4">
    <source>
        <dbReference type="ARBA" id="ARBA00022989"/>
    </source>
</evidence>
<comment type="caution">
    <text evidence="7">The sequence shown here is derived from an EMBL/GenBank/DDBJ whole genome shotgun (WGS) entry which is preliminary data.</text>
</comment>
<dbReference type="InterPro" id="IPR013604">
    <property type="entry name" value="7TM_chemorcpt"/>
</dbReference>
<keyword evidence="3 6" id="KW-0812">Transmembrane</keyword>
<comment type="subcellular location">
    <subcellularLocation>
        <location evidence="1">Cell membrane</location>
        <topology evidence="1">Multi-pass membrane protein</topology>
    </subcellularLocation>
</comment>
<keyword evidence="4 6" id="KW-1133">Transmembrane helix</keyword>
<dbReference type="Pfam" id="PF08395">
    <property type="entry name" value="7tm_7"/>
    <property type="match status" value="1"/>
</dbReference>
<gene>
    <name evidence="7" type="ORF">WA026_002928</name>
</gene>
<keyword evidence="5 6" id="KW-0472">Membrane</keyword>
<evidence type="ECO:0000256" key="3">
    <source>
        <dbReference type="ARBA" id="ARBA00022692"/>
    </source>
</evidence>
<dbReference type="GO" id="GO:0050909">
    <property type="term" value="P:sensory perception of taste"/>
    <property type="evidence" value="ECO:0007669"/>
    <property type="project" value="InterPro"/>
</dbReference>
<keyword evidence="2" id="KW-1003">Cell membrane</keyword>
<name>A0AAW1THP9_9CUCU</name>
<reference evidence="7 8" key="1">
    <citation type="submission" date="2023-03" db="EMBL/GenBank/DDBJ databases">
        <title>Genome insight into feeding habits of ladybird beetles.</title>
        <authorList>
            <person name="Li H.-S."/>
            <person name="Huang Y.-H."/>
            <person name="Pang H."/>
        </authorList>
    </citation>
    <scope>NUCLEOTIDE SEQUENCE [LARGE SCALE GENOMIC DNA]</scope>
    <source>
        <strain evidence="7">SYSU_2023b</strain>
        <tissue evidence="7">Whole body</tissue>
    </source>
</reference>
<evidence type="ECO:0000256" key="6">
    <source>
        <dbReference type="SAM" id="Phobius"/>
    </source>
</evidence>
<evidence type="ECO:0000256" key="1">
    <source>
        <dbReference type="ARBA" id="ARBA00004651"/>
    </source>
</evidence>
<accession>A0AAW1THP9</accession>